<evidence type="ECO:0000313" key="4">
    <source>
        <dbReference type="Proteomes" id="UP000095728"/>
    </source>
</evidence>
<keyword evidence="4" id="KW-1185">Reference proteome</keyword>
<comment type="similarity">
    <text evidence="1">Belongs to the phosducin family.</text>
</comment>
<proteinExistence type="inferred from homology"/>
<name>A0A1E5RAG8_9ASCO</name>
<dbReference type="GO" id="GO:0005737">
    <property type="term" value="C:cytoplasm"/>
    <property type="evidence" value="ECO:0007669"/>
    <property type="project" value="TreeGrafter"/>
</dbReference>
<dbReference type="InterPro" id="IPR024253">
    <property type="entry name" value="Phosducin_thioredoxin-like_dom"/>
</dbReference>
<reference evidence="4" key="1">
    <citation type="journal article" date="2016" name="Genome Announc.">
        <title>Genome sequences of three species of Hanseniaspora isolated from spontaneous wine fermentations.</title>
        <authorList>
            <person name="Sternes P.R."/>
            <person name="Lee D."/>
            <person name="Kutyna D.R."/>
            <person name="Borneman A.R."/>
        </authorList>
    </citation>
    <scope>NUCLEOTIDE SEQUENCE [LARGE SCALE GENOMIC DNA]</scope>
    <source>
        <strain evidence="4">AWRI3579</strain>
    </source>
</reference>
<dbReference type="InterPro" id="IPR036249">
    <property type="entry name" value="Thioredoxin-like_sf"/>
</dbReference>
<comment type="caution">
    <text evidence="3">The sequence shown here is derived from an EMBL/GenBank/DDBJ whole genome shotgun (WGS) entry which is preliminary data.</text>
</comment>
<sequence length="271" mass="30876">MQANDPMFQVSVDESEDTEWNDILRQQGVIPQKKEDPNDELDDVLNEVLAQKHANRLEHKTLDELDELEDEEDDDFLESYKQKRMGEILKLQKASKFGQVFHINKPEYAKEITEASEKGENGVYVLVHMSLSTNLQSRILSNLFVEAARKFKDLKFVEIPGNRCIENYPEKNCPTLIIYHKGEVVKNLVTLLMLGGNDTKLLDLEKLLVQVGCVNEHDSRLLINQSADGLDEDIKHLNIIDKRGGIRSGIQGKFNLGTGTNNSSDEEDFFD</sequence>
<dbReference type="GO" id="GO:0006457">
    <property type="term" value="P:protein folding"/>
    <property type="evidence" value="ECO:0007669"/>
    <property type="project" value="TreeGrafter"/>
</dbReference>
<dbReference type="SUPFAM" id="SSF52833">
    <property type="entry name" value="Thioredoxin-like"/>
    <property type="match status" value="1"/>
</dbReference>
<organism evidence="3 4">
    <name type="scientific">Hanseniaspora osmophila</name>
    <dbReference type="NCBI Taxonomy" id="56408"/>
    <lineage>
        <taxon>Eukaryota</taxon>
        <taxon>Fungi</taxon>
        <taxon>Dikarya</taxon>
        <taxon>Ascomycota</taxon>
        <taxon>Saccharomycotina</taxon>
        <taxon>Saccharomycetes</taxon>
        <taxon>Saccharomycodales</taxon>
        <taxon>Saccharomycodaceae</taxon>
        <taxon>Hanseniaspora</taxon>
    </lineage>
</organism>
<dbReference type="PANTHER" id="PTHR45809:SF3">
    <property type="entry name" value="VIRAL IAP-ASSOCIATED FACTOR HOMOLOG"/>
    <property type="match status" value="1"/>
</dbReference>
<dbReference type="InParanoid" id="A0A1E5RAG8"/>
<evidence type="ECO:0000259" key="2">
    <source>
        <dbReference type="Pfam" id="PF02114"/>
    </source>
</evidence>
<dbReference type="OrthoDB" id="45518at2759"/>
<dbReference type="FunCoup" id="A0A1E5RAG8">
    <property type="interactions" value="504"/>
</dbReference>
<evidence type="ECO:0000313" key="3">
    <source>
        <dbReference type="EMBL" id="OEJ83894.1"/>
    </source>
</evidence>
<dbReference type="EMBL" id="LPNM01000008">
    <property type="protein sequence ID" value="OEJ83894.1"/>
    <property type="molecule type" value="Genomic_DNA"/>
</dbReference>
<dbReference type="CDD" id="cd02988">
    <property type="entry name" value="Phd_like_VIAF"/>
    <property type="match status" value="1"/>
</dbReference>
<accession>A0A1E5RAG8</accession>
<dbReference type="Pfam" id="PF02114">
    <property type="entry name" value="Phosducin"/>
    <property type="match status" value="1"/>
</dbReference>
<protein>
    <submittedName>
        <fullName evidence="3">Phosducin-like protein 2</fullName>
    </submittedName>
</protein>
<evidence type="ECO:0000256" key="1">
    <source>
        <dbReference type="ARBA" id="ARBA00009686"/>
    </source>
</evidence>
<gene>
    <name evidence="3" type="ORF">AWRI3579_g2784</name>
</gene>
<dbReference type="AlphaFoldDB" id="A0A1E5RAG8"/>
<feature type="domain" description="Phosducin" evidence="2">
    <location>
        <begin position="55"/>
        <end position="224"/>
    </location>
</feature>
<dbReference type="Gene3D" id="3.40.30.10">
    <property type="entry name" value="Glutaredoxin"/>
    <property type="match status" value="1"/>
</dbReference>
<dbReference type="PANTHER" id="PTHR45809">
    <property type="entry name" value="VIRAL IAP-ASSOCIATED FACTOR HOMOLOG"/>
    <property type="match status" value="1"/>
</dbReference>
<dbReference type="InterPro" id="IPR051498">
    <property type="entry name" value="Phosducin-like_chap/apop_reg"/>
</dbReference>
<dbReference type="Proteomes" id="UP000095728">
    <property type="component" value="Unassembled WGS sequence"/>
</dbReference>
<dbReference type="STRING" id="56408.A0A1E5RAG8"/>